<protein>
    <submittedName>
        <fullName evidence="2">Uncharacterized protein</fullName>
    </submittedName>
</protein>
<feature type="chain" id="PRO_5022152269" evidence="1">
    <location>
        <begin position="23"/>
        <end position="300"/>
    </location>
</feature>
<dbReference type="KEGG" id="gax:Pan161_45990"/>
<keyword evidence="3" id="KW-1185">Reference proteome</keyword>
<reference evidence="2 3" key="1">
    <citation type="submission" date="2019-02" db="EMBL/GenBank/DDBJ databases">
        <title>Deep-cultivation of Planctomycetes and their phenomic and genomic characterization uncovers novel biology.</title>
        <authorList>
            <person name="Wiegand S."/>
            <person name="Jogler M."/>
            <person name="Boedeker C."/>
            <person name="Pinto D."/>
            <person name="Vollmers J."/>
            <person name="Rivas-Marin E."/>
            <person name="Kohn T."/>
            <person name="Peeters S.H."/>
            <person name="Heuer A."/>
            <person name="Rast P."/>
            <person name="Oberbeckmann S."/>
            <person name="Bunk B."/>
            <person name="Jeske O."/>
            <person name="Meyerdierks A."/>
            <person name="Storesund J.E."/>
            <person name="Kallscheuer N."/>
            <person name="Luecker S."/>
            <person name="Lage O.M."/>
            <person name="Pohl T."/>
            <person name="Merkel B.J."/>
            <person name="Hornburger P."/>
            <person name="Mueller R.-W."/>
            <person name="Bruemmer F."/>
            <person name="Labrenz M."/>
            <person name="Spormann A.M."/>
            <person name="Op den Camp H."/>
            <person name="Overmann J."/>
            <person name="Amann R."/>
            <person name="Jetten M.S.M."/>
            <person name="Mascher T."/>
            <person name="Medema M.H."/>
            <person name="Devos D.P."/>
            <person name="Kaster A.-K."/>
            <person name="Ovreas L."/>
            <person name="Rohde M."/>
            <person name="Galperin M.Y."/>
            <person name="Jogler C."/>
        </authorList>
    </citation>
    <scope>NUCLEOTIDE SEQUENCE [LARGE SCALE GENOMIC DNA]</scope>
    <source>
        <strain evidence="2 3">Pan161</strain>
    </source>
</reference>
<evidence type="ECO:0000313" key="3">
    <source>
        <dbReference type="Proteomes" id="UP000316855"/>
    </source>
</evidence>
<organism evidence="2 3">
    <name type="scientific">Gimesia algae</name>
    <dbReference type="NCBI Taxonomy" id="2527971"/>
    <lineage>
        <taxon>Bacteria</taxon>
        <taxon>Pseudomonadati</taxon>
        <taxon>Planctomycetota</taxon>
        <taxon>Planctomycetia</taxon>
        <taxon>Planctomycetales</taxon>
        <taxon>Planctomycetaceae</taxon>
        <taxon>Gimesia</taxon>
    </lineage>
</organism>
<name>A0A517VIT8_9PLAN</name>
<evidence type="ECO:0000256" key="1">
    <source>
        <dbReference type="SAM" id="SignalP"/>
    </source>
</evidence>
<accession>A0A517VIT8</accession>
<dbReference type="PROSITE" id="PS51257">
    <property type="entry name" value="PROKAR_LIPOPROTEIN"/>
    <property type="match status" value="1"/>
</dbReference>
<evidence type="ECO:0000313" key="2">
    <source>
        <dbReference type="EMBL" id="QDT92928.1"/>
    </source>
</evidence>
<keyword evidence="1" id="KW-0732">Signal</keyword>
<gene>
    <name evidence="2" type="ORF">Pan161_45990</name>
</gene>
<dbReference type="RefSeq" id="WP_232103410.1">
    <property type="nucleotide sequence ID" value="NZ_CP036343.1"/>
</dbReference>
<dbReference type="Proteomes" id="UP000316855">
    <property type="component" value="Chromosome"/>
</dbReference>
<proteinExistence type="predicted"/>
<feature type="signal peptide" evidence="1">
    <location>
        <begin position="1"/>
        <end position="22"/>
    </location>
</feature>
<dbReference type="EMBL" id="CP036343">
    <property type="protein sequence ID" value="QDT92928.1"/>
    <property type="molecule type" value="Genomic_DNA"/>
</dbReference>
<sequence precursor="true">MKSLANSLLLLGVLIGSCLCFADSVCQGNEKSTSLEKGKPRLTLSREKNMLYIHGDHIPGGKIPINYLEAYCRANSTDADWGKHTVIKHETQTLSLNEDQTVLKLKCTVADGVTVLHTITAKGDEVDFQLVAHNPTGQRSEAHWAQPCIRVGEFAGLGASTTDDKYAYIKKSFVFLDGKPAFMPTRNWATEARYIPGQVWCPQNVPRTDVNPRPLSSEIPSNGLIGCYSGDRQWIFATAFEPYQELFQGVIRCLHADFRLGGLQPGETKTIRGKIYLVPADMDALVKRYERDFPEHVKQD</sequence>
<dbReference type="AlphaFoldDB" id="A0A517VIT8"/>